<gene>
    <name evidence="1" type="ORF">OPDIPICF_03544</name>
</gene>
<dbReference type="Proteomes" id="UP000441399">
    <property type="component" value="Unassembled WGS sequence"/>
</dbReference>
<keyword evidence="2" id="KW-1185">Reference proteome</keyword>
<evidence type="ECO:0000313" key="2">
    <source>
        <dbReference type="Proteomes" id="UP000441399"/>
    </source>
</evidence>
<dbReference type="InterPro" id="IPR009078">
    <property type="entry name" value="Ferritin-like_SF"/>
</dbReference>
<evidence type="ECO:0008006" key="3">
    <source>
        <dbReference type="Google" id="ProtNLM"/>
    </source>
</evidence>
<dbReference type="EMBL" id="CACSIO010000062">
    <property type="protein sequence ID" value="CAA0125676.1"/>
    <property type="molecule type" value="Genomic_DNA"/>
</dbReference>
<evidence type="ECO:0000313" key="1">
    <source>
        <dbReference type="EMBL" id="CAA0125676.1"/>
    </source>
</evidence>
<proteinExistence type="predicted"/>
<dbReference type="SUPFAM" id="SSF47240">
    <property type="entry name" value="Ferritin-like"/>
    <property type="match status" value="1"/>
</dbReference>
<name>A0A5S9R0V4_9GAMM</name>
<protein>
    <recommendedName>
        <fullName evidence="3">Ferritin-like domain-containing protein</fullName>
    </recommendedName>
</protein>
<organism evidence="1 2">
    <name type="scientific">BD1-7 clade bacterium</name>
    <dbReference type="NCBI Taxonomy" id="2029982"/>
    <lineage>
        <taxon>Bacteria</taxon>
        <taxon>Pseudomonadati</taxon>
        <taxon>Pseudomonadota</taxon>
        <taxon>Gammaproteobacteria</taxon>
        <taxon>Cellvibrionales</taxon>
        <taxon>Spongiibacteraceae</taxon>
        <taxon>BD1-7 clade</taxon>
    </lineage>
</organism>
<sequence length="254" mass="28607">MDTSSMQCFPSPGRAHATHHQHPLIEHLRQHLVLTNHLSRQQRQALSRLVPLLLCGEQSAMHVFHQENDRLKDQPLSHHMHQLQQIEADEYLHEDALQQLMRQLPLPADLQKIKRRAQVFYTRIDRLSHDLASHFATISQLDACVCLVMNAIASSDLEGSAVARLFELIKNDEAKHVTIAREHAGQLGHIVNVDNSAPTIHVELIKLLMPEATAFEAIGIDAERLFARVIDLAEKRSPQPTHEVSVARPMVGAA</sequence>
<reference evidence="1 2" key="1">
    <citation type="submission" date="2019-11" db="EMBL/GenBank/DDBJ databases">
        <authorList>
            <person name="Holert J."/>
        </authorList>
    </citation>
    <scope>NUCLEOTIDE SEQUENCE [LARGE SCALE GENOMIC DNA]</scope>
    <source>
        <strain evidence="1">SB11_3</strain>
    </source>
</reference>
<dbReference type="AlphaFoldDB" id="A0A5S9R0V4"/>
<accession>A0A5S9R0V4</accession>
<dbReference type="OrthoDB" id="6258671at2"/>